<sequence length="384" mass="40914">MSTLVFATLCACHGGSEPTAAPTPAPERAGPSLDEDDEALLATLLSEDPGDFHRWRARVWRMGSLRWTSDGPTFAGRPRTVSSSIERELARPVDVVVVDEQGPRILLPLERLLDSGEGGGGAVGAWAALRLVATPSTGDLVMGLRRELAPTPWLTLAAGLPVSPVDGDGDELLVRWSDRSCGFDLDLAIDRQDFGALYEPGPAGPPDDSEGGELAADEFHLAPGTGIYPDVKAREPLLVLDDSKDGVRFGHRVRVIEAPAPASADKGKRPKKFARQAVELRCKGVTVRGWVPRSALLGSNTRVVRAPAESAPNSSCASNRAPGVTRMLVAKATPLFEARSGPDAELIGVTREAVELPVQVDGDGWLESCVPSPWGDLTFRFQAR</sequence>
<dbReference type="Proteomes" id="UP000005801">
    <property type="component" value="Unassembled WGS sequence"/>
</dbReference>
<accession>A6GDC2</accession>
<evidence type="ECO:0000313" key="2">
    <source>
        <dbReference type="Proteomes" id="UP000005801"/>
    </source>
</evidence>
<gene>
    <name evidence="1" type="ORF">PPSIR1_31298</name>
</gene>
<protein>
    <submittedName>
        <fullName evidence="1">Uncharacterized protein</fullName>
    </submittedName>
</protein>
<organism evidence="1 2">
    <name type="scientific">Plesiocystis pacifica SIR-1</name>
    <dbReference type="NCBI Taxonomy" id="391625"/>
    <lineage>
        <taxon>Bacteria</taxon>
        <taxon>Pseudomonadati</taxon>
        <taxon>Myxococcota</taxon>
        <taxon>Polyangia</taxon>
        <taxon>Nannocystales</taxon>
        <taxon>Nannocystaceae</taxon>
        <taxon>Plesiocystis</taxon>
    </lineage>
</organism>
<comment type="caution">
    <text evidence="1">The sequence shown here is derived from an EMBL/GenBank/DDBJ whole genome shotgun (WGS) entry which is preliminary data.</text>
</comment>
<dbReference type="AlphaFoldDB" id="A6GDC2"/>
<evidence type="ECO:0000313" key="1">
    <source>
        <dbReference type="EMBL" id="EDM76113.1"/>
    </source>
</evidence>
<name>A6GDC2_9BACT</name>
<proteinExistence type="predicted"/>
<reference evidence="1 2" key="1">
    <citation type="submission" date="2007-06" db="EMBL/GenBank/DDBJ databases">
        <authorList>
            <person name="Shimkets L."/>
            <person name="Ferriera S."/>
            <person name="Johnson J."/>
            <person name="Kravitz S."/>
            <person name="Beeson K."/>
            <person name="Sutton G."/>
            <person name="Rogers Y.-H."/>
            <person name="Friedman R."/>
            <person name="Frazier M."/>
            <person name="Venter J.C."/>
        </authorList>
    </citation>
    <scope>NUCLEOTIDE SEQUENCE [LARGE SCALE GENOMIC DNA]</scope>
    <source>
        <strain evidence="1 2">SIR-1</strain>
    </source>
</reference>
<dbReference type="EMBL" id="ABCS01000072">
    <property type="protein sequence ID" value="EDM76113.1"/>
    <property type="molecule type" value="Genomic_DNA"/>
</dbReference>
<keyword evidence="2" id="KW-1185">Reference proteome</keyword>